<protein>
    <submittedName>
        <fullName evidence="4">Lysophospholipase L1-like esterase</fullName>
    </submittedName>
</protein>
<feature type="domain" description="SLH" evidence="3">
    <location>
        <begin position="368"/>
        <end position="425"/>
    </location>
</feature>
<accession>A0ABT9WUZ8</accession>
<name>A0ABT9WUZ8_9BACI</name>
<dbReference type="Pfam" id="PF13472">
    <property type="entry name" value="Lipase_GDSL_2"/>
    <property type="match status" value="1"/>
</dbReference>
<dbReference type="InterPro" id="IPR036514">
    <property type="entry name" value="SGNH_hydro_sf"/>
</dbReference>
<dbReference type="EMBL" id="JAUSTT010000018">
    <property type="protein sequence ID" value="MDQ0177115.1"/>
    <property type="molecule type" value="Genomic_DNA"/>
</dbReference>
<gene>
    <name evidence="4" type="ORF">J2S08_002994</name>
</gene>
<evidence type="ECO:0000313" key="4">
    <source>
        <dbReference type="EMBL" id="MDQ0177115.1"/>
    </source>
</evidence>
<evidence type="ECO:0000259" key="3">
    <source>
        <dbReference type="PROSITE" id="PS51272"/>
    </source>
</evidence>
<evidence type="ECO:0000313" key="5">
    <source>
        <dbReference type="Proteomes" id="UP001223586"/>
    </source>
</evidence>
<proteinExistence type="predicted"/>
<evidence type="ECO:0000256" key="2">
    <source>
        <dbReference type="SAM" id="SignalP"/>
    </source>
</evidence>
<organism evidence="4 5">
    <name type="scientific">Bacillus chungangensis</name>
    <dbReference type="NCBI Taxonomy" id="587633"/>
    <lineage>
        <taxon>Bacteria</taxon>
        <taxon>Bacillati</taxon>
        <taxon>Bacillota</taxon>
        <taxon>Bacilli</taxon>
        <taxon>Bacillales</taxon>
        <taxon>Bacillaceae</taxon>
        <taxon>Bacillus</taxon>
    </lineage>
</organism>
<evidence type="ECO:0000256" key="1">
    <source>
        <dbReference type="ARBA" id="ARBA00022729"/>
    </source>
</evidence>
<dbReference type="PROSITE" id="PS51272">
    <property type="entry name" value="SLH"/>
    <property type="match status" value="3"/>
</dbReference>
<dbReference type="Proteomes" id="UP001223586">
    <property type="component" value="Unassembled WGS sequence"/>
</dbReference>
<dbReference type="Gene3D" id="3.40.50.1110">
    <property type="entry name" value="SGNH hydrolase"/>
    <property type="match status" value="1"/>
</dbReference>
<feature type="signal peptide" evidence="2">
    <location>
        <begin position="1"/>
        <end position="21"/>
    </location>
</feature>
<dbReference type="InterPro" id="IPR001119">
    <property type="entry name" value="SLH_dom"/>
</dbReference>
<sequence>MKKYILLFIVLFLIAPSVSLANNKQIHYVSLGDSLAAGQTPNKQFDLSYGDYLANHLKEIDALGSFDKRFAVSGYTTKNVLDDMIANIERPDVSGNSASIQDVLANATYITISAGANDLLQKVIDDKTGSITIDLGIIEDALKEVHLNTSQIIAEIKKMQPNAVIHVMGYYNPLPHLPERQQLIVKMLLHSLNQTLQQAANHGDAIYVSTAEAFNENAKAYLPNPLDIHPNREGYLVIANRFWQAFNMNDQVILNDQVPVWAEKEIAFLTAKGIIPAEYELNDFGSEEPIKRLHAASMIKRSLIFDLMPIKDPGYIDMKKDMPGYGDVAKLSEHGILTGENGYFYPERTLTRAEAAKIIVDAFHLKGASDVIFSDTEEHWAKAFISILAANDLAAGYPDGSFKPDQTINKAEFSYMLAHAMGGFS</sequence>
<keyword evidence="1 2" id="KW-0732">Signal</keyword>
<dbReference type="RefSeq" id="WP_307230830.1">
    <property type="nucleotide sequence ID" value="NZ_JAUSTT010000018.1"/>
</dbReference>
<dbReference type="InterPro" id="IPR013830">
    <property type="entry name" value="SGNH_hydro"/>
</dbReference>
<dbReference type="Pfam" id="PF00395">
    <property type="entry name" value="SLH"/>
    <property type="match status" value="2"/>
</dbReference>
<dbReference type="SUPFAM" id="SSF52266">
    <property type="entry name" value="SGNH hydrolase"/>
    <property type="match status" value="1"/>
</dbReference>
<keyword evidence="5" id="KW-1185">Reference proteome</keyword>
<feature type="chain" id="PRO_5046195011" evidence="2">
    <location>
        <begin position="22"/>
        <end position="425"/>
    </location>
</feature>
<feature type="domain" description="SLH" evidence="3">
    <location>
        <begin position="249"/>
        <end position="313"/>
    </location>
</feature>
<feature type="domain" description="SLH" evidence="3">
    <location>
        <begin position="314"/>
        <end position="367"/>
    </location>
</feature>
<comment type="caution">
    <text evidence="4">The sequence shown here is derived from an EMBL/GenBank/DDBJ whole genome shotgun (WGS) entry which is preliminary data.</text>
</comment>
<reference evidence="4 5" key="1">
    <citation type="submission" date="2023-07" db="EMBL/GenBank/DDBJ databases">
        <title>Genomic Encyclopedia of Type Strains, Phase IV (KMG-IV): sequencing the most valuable type-strain genomes for metagenomic binning, comparative biology and taxonomic classification.</title>
        <authorList>
            <person name="Goeker M."/>
        </authorList>
    </citation>
    <scope>NUCLEOTIDE SEQUENCE [LARGE SCALE GENOMIC DNA]</scope>
    <source>
        <strain evidence="4 5">DSM 23837</strain>
    </source>
</reference>